<name>W9RTZ3_9ROSA</name>
<dbReference type="InterPro" id="IPR010820">
    <property type="entry name" value="DUF1421"/>
</dbReference>
<feature type="compositionally biased region" description="Low complexity" evidence="1">
    <location>
        <begin position="294"/>
        <end position="306"/>
    </location>
</feature>
<evidence type="ECO:0000256" key="1">
    <source>
        <dbReference type="SAM" id="MobiDB-lite"/>
    </source>
</evidence>
<dbReference type="Pfam" id="PF07223">
    <property type="entry name" value="DUF1421"/>
    <property type="match status" value="1"/>
</dbReference>
<feature type="region of interest" description="Disordered" evidence="1">
    <location>
        <begin position="281"/>
        <end position="343"/>
    </location>
</feature>
<feature type="domain" description="DUF1421" evidence="2">
    <location>
        <begin position="559"/>
        <end position="601"/>
    </location>
</feature>
<sequence>MLSYMQGQDLWKVDGSEVIGGRQKMPMAPYANGRLKPSNPTAGAYLADEEKSQNSELVPPYPLFGILENGRKYRHNSPARKYSLHFAMKSSDFMDKRISELSRSHSDDFSDLSYSRGREPEEDDDLSYGLTKDDLSSTFHFRPVRPVVSPDSYDSPFQNRASMDYIDPPKSDSKNVGASSDRGLISMIDRKMEEHSKNLLHVMEGLNVRMCQLESRTRKIEDSVDELKDSSEFNHGWTEGKLTQLENILTEIQSGIQDLRDKREISEVQLQLTKLEILKNQEQSQDQKTKTNTSSGQGVLSSVQQQTDQSQPSSVISPQKFPPDPNVSPITSYQSQPPIPIAGQFPAQVSQNQIPSLPQAEPNYLLPMFSLESTHQQYHMLHIQQQQPTSSAPYQPYQTVPQLPISQLLPLPPPVDAQARYLPAHNFEEASYISPQGYNTSIQRTSNAHGLAPPNQQTYFGSNQRVYDQPSRSSEFRTEHVQPSRHSSFRDGYSHSGLPSQYSSSKMKSSEVPPFSPVLASENRFTQLPTAQVLPRALPMASDVDSGSCSNGTGNRIPVDDVIDNIVAMGFRRDIVRATVKKMTENGQSVDLNVVLDKLMKGEVQQESHRFGR</sequence>
<proteinExistence type="predicted"/>
<dbReference type="eggNOG" id="ENOG502SHPP">
    <property type="taxonomic scope" value="Eukaryota"/>
</dbReference>
<dbReference type="EMBL" id="KE345081">
    <property type="protein sequence ID" value="EXB93567.1"/>
    <property type="molecule type" value="Genomic_DNA"/>
</dbReference>
<feature type="compositionally biased region" description="Basic and acidic residues" evidence="1">
    <location>
        <begin position="474"/>
        <end position="493"/>
    </location>
</feature>
<keyword evidence="4" id="KW-1185">Reference proteome</keyword>
<feature type="compositionally biased region" description="Polar residues" evidence="1">
    <location>
        <begin position="281"/>
        <end position="293"/>
    </location>
</feature>
<evidence type="ECO:0000313" key="3">
    <source>
        <dbReference type="EMBL" id="EXB93567.1"/>
    </source>
</evidence>
<dbReference type="Proteomes" id="UP000030645">
    <property type="component" value="Unassembled WGS sequence"/>
</dbReference>
<gene>
    <name evidence="3" type="ORF">L484_014559</name>
</gene>
<dbReference type="PANTHER" id="PTHR31805:SF15">
    <property type="entry name" value="DUF1421 DOMAIN-CONTAINING PROTEIN"/>
    <property type="match status" value="1"/>
</dbReference>
<feature type="compositionally biased region" description="Polar residues" evidence="1">
    <location>
        <begin position="441"/>
        <end position="473"/>
    </location>
</feature>
<evidence type="ECO:0000259" key="2">
    <source>
        <dbReference type="Pfam" id="PF07223"/>
    </source>
</evidence>
<protein>
    <recommendedName>
        <fullName evidence="2">DUF1421 domain-containing protein</fullName>
    </recommendedName>
</protein>
<dbReference type="PANTHER" id="PTHR31805">
    <property type="entry name" value="RECEPTOR-LIKE KINASE, PUTATIVE (DUF1421)-RELATED"/>
    <property type="match status" value="1"/>
</dbReference>
<feature type="region of interest" description="Disordered" evidence="1">
    <location>
        <begin position="441"/>
        <end position="514"/>
    </location>
</feature>
<accession>W9RTZ3</accession>
<reference evidence="4" key="1">
    <citation type="submission" date="2013-01" db="EMBL/GenBank/DDBJ databases">
        <title>Draft Genome Sequence of a Mulberry Tree, Morus notabilis C.K. Schneid.</title>
        <authorList>
            <person name="He N."/>
            <person name="Zhao S."/>
        </authorList>
    </citation>
    <scope>NUCLEOTIDE SEQUENCE</scope>
</reference>
<evidence type="ECO:0000313" key="4">
    <source>
        <dbReference type="Proteomes" id="UP000030645"/>
    </source>
</evidence>
<organism evidence="3 4">
    <name type="scientific">Morus notabilis</name>
    <dbReference type="NCBI Taxonomy" id="981085"/>
    <lineage>
        <taxon>Eukaryota</taxon>
        <taxon>Viridiplantae</taxon>
        <taxon>Streptophyta</taxon>
        <taxon>Embryophyta</taxon>
        <taxon>Tracheophyta</taxon>
        <taxon>Spermatophyta</taxon>
        <taxon>Magnoliopsida</taxon>
        <taxon>eudicotyledons</taxon>
        <taxon>Gunneridae</taxon>
        <taxon>Pentapetalae</taxon>
        <taxon>rosids</taxon>
        <taxon>fabids</taxon>
        <taxon>Rosales</taxon>
        <taxon>Moraceae</taxon>
        <taxon>Moreae</taxon>
        <taxon>Morus</taxon>
    </lineage>
</organism>
<dbReference type="AlphaFoldDB" id="W9RTZ3"/>
<feature type="region of interest" description="Disordered" evidence="1">
    <location>
        <begin position="150"/>
        <end position="179"/>
    </location>
</feature>
<feature type="region of interest" description="Disordered" evidence="1">
    <location>
        <begin position="105"/>
        <end position="129"/>
    </location>
</feature>
<feature type="compositionally biased region" description="Polar residues" evidence="1">
    <location>
        <begin position="307"/>
        <end position="317"/>
    </location>
</feature>